<dbReference type="EMBL" id="OIVN01001968">
    <property type="protein sequence ID" value="SPC99391.1"/>
    <property type="molecule type" value="Genomic_DNA"/>
</dbReference>
<dbReference type="AlphaFoldDB" id="A0A2N9GJB9"/>
<name>A0A2N9GJB9_FAGSY</name>
<evidence type="ECO:0000313" key="1">
    <source>
        <dbReference type="EMBL" id="SPC99391.1"/>
    </source>
</evidence>
<accession>A0A2N9GJB9</accession>
<sequence>MAVWDCGVADLEVFVAWVTCDRCWAHEIEVIGVRGCRREDCGGHKGFAVGFGRGLGVLMGASVGLGFGYLGGVVVCADLDGLRREVVYFVGH</sequence>
<gene>
    <name evidence="1" type="ORF">FSB_LOCUS27273</name>
</gene>
<protein>
    <submittedName>
        <fullName evidence="1">Uncharacterized protein</fullName>
    </submittedName>
</protein>
<organism evidence="1">
    <name type="scientific">Fagus sylvatica</name>
    <name type="common">Beechnut</name>
    <dbReference type="NCBI Taxonomy" id="28930"/>
    <lineage>
        <taxon>Eukaryota</taxon>
        <taxon>Viridiplantae</taxon>
        <taxon>Streptophyta</taxon>
        <taxon>Embryophyta</taxon>
        <taxon>Tracheophyta</taxon>
        <taxon>Spermatophyta</taxon>
        <taxon>Magnoliopsida</taxon>
        <taxon>eudicotyledons</taxon>
        <taxon>Gunneridae</taxon>
        <taxon>Pentapetalae</taxon>
        <taxon>rosids</taxon>
        <taxon>fabids</taxon>
        <taxon>Fagales</taxon>
        <taxon>Fagaceae</taxon>
        <taxon>Fagus</taxon>
    </lineage>
</organism>
<proteinExistence type="predicted"/>
<reference evidence="1" key="1">
    <citation type="submission" date="2018-02" db="EMBL/GenBank/DDBJ databases">
        <authorList>
            <person name="Cohen D.B."/>
            <person name="Kent A.D."/>
        </authorList>
    </citation>
    <scope>NUCLEOTIDE SEQUENCE</scope>
</reference>